<protein>
    <recommendedName>
        <fullName evidence="9">Heparan-sulfate 6-O-sulfotransferase</fullName>
        <ecNumber evidence="9">2.8.2.-</ecNumber>
    </recommendedName>
</protein>
<evidence type="ECO:0000256" key="1">
    <source>
        <dbReference type="ARBA" id="ARBA00004606"/>
    </source>
</evidence>
<accession>A0ABD2WQ00</accession>
<evidence type="ECO:0000256" key="5">
    <source>
        <dbReference type="ARBA" id="ARBA00022968"/>
    </source>
</evidence>
<evidence type="ECO:0000256" key="2">
    <source>
        <dbReference type="ARBA" id="ARBA00010109"/>
    </source>
</evidence>
<comment type="similarity">
    <text evidence="2 9">Belongs to the sulfotransferase 6 family.</text>
</comment>
<name>A0ABD2WQ00_9HYME</name>
<proteinExistence type="inferred from homology"/>
<dbReference type="EMBL" id="JBJJXI010000088">
    <property type="protein sequence ID" value="KAL3394679.1"/>
    <property type="molecule type" value="Genomic_DNA"/>
</dbReference>
<keyword evidence="4 9" id="KW-0812">Transmembrane</keyword>
<keyword evidence="3 9" id="KW-0808">Transferase</keyword>
<dbReference type="Pfam" id="PF03567">
    <property type="entry name" value="Sulfotransfer_2"/>
    <property type="match status" value="1"/>
</dbReference>
<evidence type="ECO:0000313" key="11">
    <source>
        <dbReference type="Proteomes" id="UP001627154"/>
    </source>
</evidence>
<dbReference type="InterPro" id="IPR010635">
    <property type="entry name" value="Heparan_SO4-6-sulfoTrfase"/>
</dbReference>
<reference evidence="10 11" key="1">
    <citation type="journal article" date="2024" name="bioRxiv">
        <title>A reference genome for Trichogramma kaykai: A tiny desert-dwelling parasitoid wasp with competing sex-ratio distorters.</title>
        <authorList>
            <person name="Culotta J."/>
            <person name="Lindsey A.R."/>
        </authorList>
    </citation>
    <scope>NUCLEOTIDE SEQUENCE [LARGE SCALE GENOMIC DNA]</scope>
    <source>
        <strain evidence="10 11">KSX58</strain>
    </source>
</reference>
<evidence type="ECO:0000256" key="4">
    <source>
        <dbReference type="ARBA" id="ARBA00022692"/>
    </source>
</evidence>
<keyword evidence="6 9" id="KW-1133">Transmembrane helix</keyword>
<comment type="caution">
    <text evidence="10">The sequence shown here is derived from an EMBL/GenBank/DDBJ whole genome shotgun (WGS) entry which is preliminary data.</text>
</comment>
<evidence type="ECO:0000256" key="9">
    <source>
        <dbReference type="RuleBase" id="RU364122"/>
    </source>
</evidence>
<dbReference type="InterPro" id="IPR027417">
    <property type="entry name" value="P-loop_NTPase"/>
</dbReference>
<keyword evidence="8" id="KW-0325">Glycoprotein</keyword>
<keyword evidence="11" id="KW-1185">Reference proteome</keyword>
<keyword evidence="5 9" id="KW-0735">Signal-anchor</keyword>
<comment type="catalytic activity">
    <reaction evidence="9">
        <text>alpha-D-glucosaminyl-[heparan sulfate](n) + 3'-phosphoadenylyl sulfate = 6-sulfo-alpha-D-glucosaminyl-[heparan sulfate](n) + adenosine 3',5'-bisphosphate + H(+)</text>
        <dbReference type="Rhea" id="RHEA:56604"/>
        <dbReference type="Rhea" id="RHEA-COMP:9830"/>
        <dbReference type="Rhea" id="RHEA-COMP:14621"/>
        <dbReference type="ChEBI" id="CHEBI:15378"/>
        <dbReference type="ChEBI" id="CHEBI:58339"/>
        <dbReference type="ChEBI" id="CHEBI:58343"/>
        <dbReference type="ChEBI" id="CHEBI:58388"/>
        <dbReference type="ChEBI" id="CHEBI:140604"/>
    </reaction>
</comment>
<dbReference type="Gene3D" id="3.40.50.300">
    <property type="entry name" value="P-loop containing nucleotide triphosphate hydrolases"/>
    <property type="match status" value="1"/>
</dbReference>
<sequence length="494" mass="56668">MIMSNATIKKQQKQGDNDARIAQDIGALSSSGNERLLLTTSDADVDDDDQLIREQQQLAATMMNFGNEAARQPNNKLRTVIGICILLAVAGMLYLGYFCPDHVCALSSRDRSAEKESTARFIGPSDPLLPHNNMLGLPSNSLESEKNNVVPVHPVFKLQSLQGNLGYDSIFLNDSFQFDINANDVMVFLHIQKTGGTSFGKHLVRDLDLQRPCSCQRRRKRCFCFRPNKNENWLFSRYSTGWKCGLHADWTELINCVDSELNKIEGDNKRRYFYITIIRHPVARYLSEFKHVQRGATWRGARHWCGGTEAKIPQCYSGPNWKGVTLEEFMACPNNLANNRQTRMLADLSLVGCYNNSSLSKTDRDRLMLASAKRNLKYMPFFMLTEYQKVGQYSFEETFGMRFAVAFEQHNTTLSAATMEKLSKEQLDAIEKLNKLDIELYEYATTLAFQRFRHLRDRDPYFIKRFQHLGELPSRQSITEFNWDSVIEDTTDID</sequence>
<evidence type="ECO:0000313" key="10">
    <source>
        <dbReference type="EMBL" id="KAL3394679.1"/>
    </source>
</evidence>
<evidence type="ECO:0000256" key="7">
    <source>
        <dbReference type="ARBA" id="ARBA00023136"/>
    </source>
</evidence>
<dbReference type="Proteomes" id="UP001627154">
    <property type="component" value="Unassembled WGS sequence"/>
</dbReference>
<dbReference type="InterPro" id="IPR005331">
    <property type="entry name" value="Sulfotransferase"/>
</dbReference>
<keyword evidence="7 9" id="KW-0472">Membrane</keyword>
<comment type="function">
    <text evidence="9">6-O-sulfation enzyme which catalyzes the transfer of sulfate from 3'-phosphoadenosine 5'-phosphosulfate (PAPS) to position 6 of the N-sulfoglucosamine residue (GlcNS) of heparan sulfate.</text>
</comment>
<comment type="subcellular location">
    <subcellularLocation>
        <location evidence="1 9">Membrane</location>
        <topology evidence="1 9">Single-pass type II membrane protein</topology>
    </subcellularLocation>
</comment>
<dbReference type="PANTHER" id="PTHR12812:SF0">
    <property type="entry name" value="HEPARAN-SULFATE 6-O-SULFOTRANSFERASE"/>
    <property type="match status" value="1"/>
</dbReference>
<organism evidence="10 11">
    <name type="scientific">Trichogramma kaykai</name>
    <dbReference type="NCBI Taxonomy" id="54128"/>
    <lineage>
        <taxon>Eukaryota</taxon>
        <taxon>Metazoa</taxon>
        <taxon>Ecdysozoa</taxon>
        <taxon>Arthropoda</taxon>
        <taxon>Hexapoda</taxon>
        <taxon>Insecta</taxon>
        <taxon>Pterygota</taxon>
        <taxon>Neoptera</taxon>
        <taxon>Endopterygota</taxon>
        <taxon>Hymenoptera</taxon>
        <taxon>Apocrita</taxon>
        <taxon>Proctotrupomorpha</taxon>
        <taxon>Chalcidoidea</taxon>
        <taxon>Trichogrammatidae</taxon>
        <taxon>Trichogramma</taxon>
    </lineage>
</organism>
<dbReference type="FunFam" id="3.40.50.300:FF:000347">
    <property type="entry name" value="Heparan-sulfate 6-O-sulfotransferase"/>
    <property type="match status" value="1"/>
</dbReference>
<feature type="transmembrane region" description="Helical" evidence="9">
    <location>
        <begin position="80"/>
        <end position="98"/>
    </location>
</feature>
<dbReference type="GO" id="GO:0016740">
    <property type="term" value="F:transferase activity"/>
    <property type="evidence" value="ECO:0007669"/>
    <property type="project" value="UniProtKB-KW"/>
</dbReference>
<dbReference type="EC" id="2.8.2.-" evidence="9"/>
<gene>
    <name evidence="10" type="ORF">TKK_010977</name>
</gene>
<dbReference type="PANTHER" id="PTHR12812">
    <property type="entry name" value="HEPARAN SULFATE 6-O-SULFOTRANSFERASE 3"/>
    <property type="match status" value="1"/>
</dbReference>
<dbReference type="AlphaFoldDB" id="A0ABD2WQ00"/>
<evidence type="ECO:0000256" key="8">
    <source>
        <dbReference type="ARBA" id="ARBA00023180"/>
    </source>
</evidence>
<dbReference type="GO" id="GO:0016020">
    <property type="term" value="C:membrane"/>
    <property type="evidence" value="ECO:0007669"/>
    <property type="project" value="UniProtKB-SubCell"/>
</dbReference>
<dbReference type="SUPFAM" id="SSF52540">
    <property type="entry name" value="P-loop containing nucleoside triphosphate hydrolases"/>
    <property type="match status" value="1"/>
</dbReference>
<evidence type="ECO:0000256" key="6">
    <source>
        <dbReference type="ARBA" id="ARBA00022989"/>
    </source>
</evidence>
<evidence type="ECO:0000256" key="3">
    <source>
        <dbReference type="ARBA" id="ARBA00022679"/>
    </source>
</evidence>